<dbReference type="SUPFAM" id="SSF55874">
    <property type="entry name" value="ATPase domain of HSP90 chaperone/DNA topoisomerase II/histidine kinase"/>
    <property type="match status" value="1"/>
</dbReference>
<evidence type="ECO:0000256" key="13">
    <source>
        <dbReference type="SAM" id="Phobius"/>
    </source>
</evidence>
<feature type="transmembrane region" description="Helical" evidence="13">
    <location>
        <begin position="12"/>
        <end position="32"/>
    </location>
</feature>
<evidence type="ECO:0000256" key="5">
    <source>
        <dbReference type="ARBA" id="ARBA00022692"/>
    </source>
</evidence>
<evidence type="ECO:0000256" key="7">
    <source>
        <dbReference type="ARBA" id="ARBA00022777"/>
    </source>
</evidence>
<keyword evidence="10" id="KW-0902">Two-component regulatory system</keyword>
<keyword evidence="5 13" id="KW-0812">Transmembrane</keyword>
<dbReference type="InterPro" id="IPR003594">
    <property type="entry name" value="HATPase_dom"/>
</dbReference>
<evidence type="ECO:0000256" key="4">
    <source>
        <dbReference type="ARBA" id="ARBA00022679"/>
    </source>
</evidence>
<keyword evidence="3" id="KW-0597">Phosphoprotein</keyword>
<dbReference type="AlphaFoldDB" id="A0A644XHT8"/>
<evidence type="ECO:0000256" key="11">
    <source>
        <dbReference type="ARBA" id="ARBA00023136"/>
    </source>
</evidence>
<dbReference type="CDD" id="cd06225">
    <property type="entry name" value="HAMP"/>
    <property type="match status" value="1"/>
</dbReference>
<evidence type="ECO:0000256" key="6">
    <source>
        <dbReference type="ARBA" id="ARBA00022741"/>
    </source>
</evidence>
<dbReference type="GO" id="GO:0000155">
    <property type="term" value="F:phosphorelay sensor kinase activity"/>
    <property type="evidence" value="ECO:0007669"/>
    <property type="project" value="InterPro"/>
</dbReference>
<evidence type="ECO:0000256" key="2">
    <source>
        <dbReference type="ARBA" id="ARBA00022475"/>
    </source>
</evidence>
<evidence type="ECO:0000256" key="1">
    <source>
        <dbReference type="ARBA" id="ARBA00004651"/>
    </source>
</evidence>
<dbReference type="Pfam" id="PF00672">
    <property type="entry name" value="HAMP"/>
    <property type="match status" value="1"/>
</dbReference>
<keyword evidence="8" id="KW-0067">ATP-binding</keyword>
<evidence type="ECO:0000259" key="14">
    <source>
        <dbReference type="PROSITE" id="PS50885"/>
    </source>
</evidence>
<dbReference type="PANTHER" id="PTHR34220:SF11">
    <property type="entry name" value="SENSOR PROTEIN KINASE HPTS"/>
    <property type="match status" value="1"/>
</dbReference>
<dbReference type="GO" id="GO:0005886">
    <property type="term" value="C:plasma membrane"/>
    <property type="evidence" value="ECO:0007669"/>
    <property type="project" value="UniProtKB-SubCell"/>
</dbReference>
<evidence type="ECO:0000256" key="12">
    <source>
        <dbReference type="SAM" id="Coils"/>
    </source>
</evidence>
<keyword evidence="7" id="KW-0418">Kinase</keyword>
<comment type="caution">
    <text evidence="15">The sequence shown here is derived from an EMBL/GenBank/DDBJ whole genome shotgun (WGS) entry which is preliminary data.</text>
</comment>
<protein>
    <recommendedName>
        <fullName evidence="14">HAMP domain-containing protein</fullName>
    </recommendedName>
</protein>
<evidence type="ECO:0000256" key="3">
    <source>
        <dbReference type="ARBA" id="ARBA00022553"/>
    </source>
</evidence>
<keyword evidence="12" id="KW-0175">Coiled coil</keyword>
<keyword evidence="4" id="KW-0808">Transferase</keyword>
<evidence type="ECO:0000256" key="10">
    <source>
        <dbReference type="ARBA" id="ARBA00023012"/>
    </source>
</evidence>
<dbReference type="GO" id="GO:0005524">
    <property type="term" value="F:ATP binding"/>
    <property type="evidence" value="ECO:0007669"/>
    <property type="project" value="UniProtKB-KW"/>
</dbReference>
<feature type="coiled-coil region" evidence="12">
    <location>
        <begin position="340"/>
        <end position="367"/>
    </location>
</feature>
<dbReference type="SMART" id="SM00304">
    <property type="entry name" value="HAMP"/>
    <property type="match status" value="1"/>
</dbReference>
<reference evidence="15" key="1">
    <citation type="submission" date="2019-08" db="EMBL/GenBank/DDBJ databases">
        <authorList>
            <person name="Kucharzyk K."/>
            <person name="Murdoch R.W."/>
            <person name="Higgins S."/>
            <person name="Loffler F."/>
        </authorList>
    </citation>
    <scope>NUCLEOTIDE SEQUENCE</scope>
</reference>
<sequence>MQRKRLSLQSKIFLMTMLVALLVMVISLVFIYRQVVVIIERNALQYMQGIIGNNASELDSMLEDSRGITLMVTMNPVIKEAATTSLVEASYDWFLQKKAVDSYLSNLVTNKEYISQLSVFSANGNVFQSGGSLLLKGQMMQPWMQAAFATLAPKLHYFAKEKRLVYTRTLFADKEPLALVVAELDYSYLSSKLFSFTSAEQLYLATYLNGQLLFDNKASAQQPISQSEIAAVLLGETDMESYTRENLMLVQDGQTEGISTIGIISYQVLLGDALRLRSTVILIILISLPLIFLASWLLTSRLYRNISELRKSMHEVGKGNLHVRSSVVSEDEIGEMAAVFNTMMDQIEDLLEQIKQTEKQKRESEFAILQSQIQPHFVYNTINSMKYYAHLKGVKEIEVVATAMVELLRAVLGQGDEFIPLSQEIHYIKQYLLIQRFKYQQEFETVWEIDEELLSHKIPKLLLQPIVENALIHGIANKKDGNITVKAYKLDDGIHITVTDNGKGIQKEHLDKLVAQVSKDMHYLSSVGISNVFSRIRMIYGEPYNGFITSFVNVGTVVELHIPL</sequence>
<dbReference type="InterPro" id="IPR050640">
    <property type="entry name" value="Bact_2-comp_sensor_kinase"/>
</dbReference>
<dbReference type="PROSITE" id="PS50885">
    <property type="entry name" value="HAMP"/>
    <property type="match status" value="1"/>
</dbReference>
<organism evidence="15">
    <name type="scientific">bioreactor metagenome</name>
    <dbReference type="NCBI Taxonomy" id="1076179"/>
    <lineage>
        <taxon>unclassified sequences</taxon>
        <taxon>metagenomes</taxon>
        <taxon>ecological metagenomes</taxon>
    </lineage>
</organism>
<dbReference type="Pfam" id="PF02518">
    <property type="entry name" value="HATPase_c"/>
    <property type="match status" value="1"/>
</dbReference>
<dbReference type="Pfam" id="PF06580">
    <property type="entry name" value="His_kinase"/>
    <property type="match status" value="1"/>
</dbReference>
<dbReference type="InterPro" id="IPR003660">
    <property type="entry name" value="HAMP_dom"/>
</dbReference>
<keyword evidence="11 13" id="KW-0472">Membrane</keyword>
<evidence type="ECO:0000313" key="15">
    <source>
        <dbReference type="EMBL" id="MPM13674.1"/>
    </source>
</evidence>
<keyword evidence="6" id="KW-0547">Nucleotide-binding</keyword>
<feature type="domain" description="HAMP" evidence="14">
    <location>
        <begin position="300"/>
        <end position="352"/>
    </location>
</feature>
<name>A0A644XHT8_9ZZZZ</name>
<keyword evidence="2" id="KW-1003">Cell membrane</keyword>
<dbReference type="InterPro" id="IPR010559">
    <property type="entry name" value="Sig_transdc_His_kin_internal"/>
</dbReference>
<dbReference type="Gene3D" id="3.30.565.10">
    <property type="entry name" value="Histidine kinase-like ATPase, C-terminal domain"/>
    <property type="match status" value="1"/>
</dbReference>
<gene>
    <name evidence="15" type="ORF">SDC9_60033</name>
</gene>
<dbReference type="SUPFAM" id="SSF158472">
    <property type="entry name" value="HAMP domain-like"/>
    <property type="match status" value="1"/>
</dbReference>
<dbReference type="EMBL" id="VSSQ01002155">
    <property type="protein sequence ID" value="MPM13674.1"/>
    <property type="molecule type" value="Genomic_DNA"/>
</dbReference>
<keyword evidence="9 13" id="KW-1133">Transmembrane helix</keyword>
<feature type="transmembrane region" description="Helical" evidence="13">
    <location>
        <begin position="280"/>
        <end position="303"/>
    </location>
</feature>
<comment type="subcellular location">
    <subcellularLocation>
        <location evidence="1">Cell membrane</location>
        <topology evidence="1">Multi-pass membrane protein</topology>
    </subcellularLocation>
</comment>
<proteinExistence type="predicted"/>
<dbReference type="PANTHER" id="PTHR34220">
    <property type="entry name" value="SENSOR HISTIDINE KINASE YPDA"/>
    <property type="match status" value="1"/>
</dbReference>
<evidence type="ECO:0000256" key="9">
    <source>
        <dbReference type="ARBA" id="ARBA00022989"/>
    </source>
</evidence>
<dbReference type="Gene3D" id="6.10.340.10">
    <property type="match status" value="1"/>
</dbReference>
<dbReference type="InterPro" id="IPR036890">
    <property type="entry name" value="HATPase_C_sf"/>
</dbReference>
<accession>A0A644XHT8</accession>
<evidence type="ECO:0000256" key="8">
    <source>
        <dbReference type="ARBA" id="ARBA00022840"/>
    </source>
</evidence>